<dbReference type="Proteomes" id="UP000326178">
    <property type="component" value="Chromosome"/>
</dbReference>
<dbReference type="AlphaFoldDB" id="A0A5J6FDM7"/>
<organism evidence="1 2">
    <name type="scientific">Streptomyces nitrosporeus</name>
    <dbReference type="NCBI Taxonomy" id="28894"/>
    <lineage>
        <taxon>Bacteria</taxon>
        <taxon>Bacillati</taxon>
        <taxon>Actinomycetota</taxon>
        <taxon>Actinomycetes</taxon>
        <taxon>Kitasatosporales</taxon>
        <taxon>Streptomycetaceae</taxon>
        <taxon>Streptomyces</taxon>
    </lineage>
</organism>
<proteinExistence type="predicted"/>
<evidence type="ECO:0000313" key="2">
    <source>
        <dbReference type="Proteomes" id="UP000326178"/>
    </source>
</evidence>
<dbReference type="OrthoDB" id="4160011at2"/>
<protein>
    <submittedName>
        <fullName evidence="1">Uncharacterized protein</fullName>
    </submittedName>
</protein>
<dbReference type="EMBL" id="CP023702">
    <property type="protein sequence ID" value="QEU74412.1"/>
    <property type="molecule type" value="Genomic_DNA"/>
</dbReference>
<sequence length="181" mass="19638">MTGWTDHAFPGHEMNIVFARGLPPGALTERLRSRLREPLADGEARGWSWAVHDMLDDEAGDYGLVDYTGICRDGGEIAVFVTEPCSPKAHGPDFSYFRDGWLVLGFSFEDVGSRVGENPDHLSAELLAANLIGPGASCEEGESGGHDCFDHADDDEDRLVRTIADHFLLPSPPLSAEVVAE</sequence>
<dbReference type="KEGG" id="snk:CP967_22630"/>
<accession>A0A5J6FDM7</accession>
<reference evidence="1 2" key="1">
    <citation type="submission" date="2017-09" db="EMBL/GenBank/DDBJ databases">
        <authorList>
            <person name="Lee N."/>
            <person name="Cho B.-K."/>
        </authorList>
    </citation>
    <scope>NUCLEOTIDE SEQUENCE [LARGE SCALE GENOMIC DNA]</scope>
    <source>
        <strain evidence="1 2">ATCC 12769</strain>
    </source>
</reference>
<name>A0A5J6FDM7_9ACTN</name>
<keyword evidence="2" id="KW-1185">Reference proteome</keyword>
<gene>
    <name evidence="1" type="ORF">CP967_22630</name>
</gene>
<evidence type="ECO:0000313" key="1">
    <source>
        <dbReference type="EMBL" id="QEU74412.1"/>
    </source>
</evidence>